<dbReference type="SUPFAM" id="SSF51445">
    <property type="entry name" value="(Trans)glycosidases"/>
    <property type="match status" value="1"/>
</dbReference>
<dbReference type="GO" id="GO:0005975">
    <property type="term" value="P:carbohydrate metabolic process"/>
    <property type="evidence" value="ECO:0007669"/>
    <property type="project" value="InterPro"/>
</dbReference>
<evidence type="ECO:0000259" key="1">
    <source>
        <dbReference type="SMART" id="SM00642"/>
    </source>
</evidence>
<dbReference type="InterPro" id="IPR017853">
    <property type="entry name" value="GH"/>
</dbReference>
<gene>
    <name evidence="2" type="ORF">IZT61_02510</name>
</gene>
<dbReference type="PANTHER" id="PTHR10357">
    <property type="entry name" value="ALPHA-AMYLASE FAMILY MEMBER"/>
    <property type="match status" value="1"/>
</dbReference>
<dbReference type="PROSITE" id="PS51257">
    <property type="entry name" value="PROKAR_LIPOPROTEIN"/>
    <property type="match status" value="1"/>
</dbReference>
<name>A0A7S9L0B9_9SPHI</name>
<dbReference type="Gene3D" id="3.20.20.80">
    <property type="entry name" value="Glycosidases"/>
    <property type="match status" value="1"/>
</dbReference>
<dbReference type="KEGG" id="pex:IZT61_02510"/>
<dbReference type="CDD" id="cd11334">
    <property type="entry name" value="AmyAc_TreS"/>
    <property type="match status" value="1"/>
</dbReference>
<reference evidence="2 3" key="1">
    <citation type="submission" date="2020-11" db="EMBL/GenBank/DDBJ databases">
        <title>Pedobacter endophytica, an endophytic bacteria isolated form Carex pumila.</title>
        <authorList>
            <person name="Peng Y."/>
            <person name="Jiang L."/>
            <person name="Lee J."/>
        </authorList>
    </citation>
    <scope>NUCLEOTIDE SEQUENCE [LARGE SCALE GENOMIC DNA]</scope>
    <source>
        <strain evidence="2 3">JBR3-12</strain>
    </source>
</reference>
<dbReference type="RefSeq" id="WP_196099628.1">
    <property type="nucleotide sequence ID" value="NZ_CP064939.1"/>
</dbReference>
<keyword evidence="3" id="KW-1185">Reference proteome</keyword>
<dbReference type="InterPro" id="IPR013780">
    <property type="entry name" value="Glyco_hydro_b"/>
</dbReference>
<accession>A0A7S9L0B9</accession>
<dbReference type="Gene3D" id="2.60.40.1180">
    <property type="entry name" value="Golgi alpha-mannosidase II"/>
    <property type="match status" value="1"/>
</dbReference>
<dbReference type="SUPFAM" id="SSF51011">
    <property type="entry name" value="Glycosyl hydrolase domain"/>
    <property type="match status" value="1"/>
</dbReference>
<dbReference type="Proteomes" id="UP000594759">
    <property type="component" value="Chromosome"/>
</dbReference>
<dbReference type="SMART" id="SM00642">
    <property type="entry name" value="Aamy"/>
    <property type="match status" value="1"/>
</dbReference>
<dbReference type="InterPro" id="IPR045857">
    <property type="entry name" value="O16G_dom_2"/>
</dbReference>
<sequence length="572" mass="65186">MTIKFMTILLAGRRSAFLYSFLLSLSLFGCKQKPEVKETPIPDRWYRNSIIYNLDVDSYQDSDGDGIGDFKGLISRLPYLESLGVKVIWLSPFQPTPDRDDGYDVSDYYGIDKRLGSMEDFERFMKAANAHDIKIVMDMVLNHTSIDHPWFQAARADSSGKLRSRYVWSNTQPKDYDKGMAFEGVQTETWTYDEIAKRYYFHRFYDFQPDLNYRNKAVQLEAIKILAYWTKKGILGFRLDAVPFIIDVPEDGADKPSHLYGVLDSLVRGAKQANPEVLLLGEANVETKENVAYFGTKGERLSMMFNFYANQFLFYSLSKEEPSSFVKALEDTRSKPGASQWAFFLRNHDEIDLGRLSKRQRETVYDDMGPEPNMQLYNRGIRRRLAPMLHNDAKLKMAYSLLYSLPGTPVIRSGEEIGMGDDLTLRERLSVRTPMQWDTTANAGFTTAKKAFRQVISLGDYGYKKINVQLEQKDSGSILNHIKKVIDLRKKCPEIGTSTWTSIATGDRHVMGLEYQPGSGRLIVLHNFSAEPAQVNLALSAKATDLYNNKSLAAGKQTIQLVPYGAAWIRED</sequence>
<organism evidence="2 3">
    <name type="scientific">Pedobacter endophyticus</name>
    <dbReference type="NCBI Taxonomy" id="2789740"/>
    <lineage>
        <taxon>Bacteria</taxon>
        <taxon>Pseudomonadati</taxon>
        <taxon>Bacteroidota</taxon>
        <taxon>Sphingobacteriia</taxon>
        <taxon>Sphingobacteriales</taxon>
        <taxon>Sphingobacteriaceae</taxon>
        <taxon>Pedobacter</taxon>
    </lineage>
</organism>
<evidence type="ECO:0000313" key="3">
    <source>
        <dbReference type="Proteomes" id="UP000594759"/>
    </source>
</evidence>
<dbReference type="PANTHER" id="PTHR10357:SF219">
    <property type="entry name" value="MALTOSE ALPHA-D-GLUCOSYLTRANSFERASE"/>
    <property type="match status" value="1"/>
</dbReference>
<dbReference type="EMBL" id="CP064939">
    <property type="protein sequence ID" value="QPH40172.1"/>
    <property type="molecule type" value="Genomic_DNA"/>
</dbReference>
<feature type="domain" description="Glycosyl hydrolase family 13 catalytic" evidence="1">
    <location>
        <begin position="53"/>
        <end position="453"/>
    </location>
</feature>
<protein>
    <submittedName>
        <fullName evidence="2">Alpha-amylase family protein</fullName>
    </submittedName>
</protein>
<dbReference type="AlphaFoldDB" id="A0A7S9L0B9"/>
<dbReference type="InterPro" id="IPR006047">
    <property type="entry name" value="GH13_cat_dom"/>
</dbReference>
<dbReference type="Gene3D" id="3.90.400.10">
    <property type="entry name" value="Oligo-1,6-glucosidase, Domain 2"/>
    <property type="match status" value="1"/>
</dbReference>
<evidence type="ECO:0000313" key="2">
    <source>
        <dbReference type="EMBL" id="QPH40172.1"/>
    </source>
</evidence>
<dbReference type="Pfam" id="PF00128">
    <property type="entry name" value="Alpha-amylase"/>
    <property type="match status" value="1"/>
</dbReference>
<proteinExistence type="predicted"/>